<sequence length="589" mass="66582">MNITHSVEKIEKLLGIQGSADGDNSPGQLTGPLIERVATEFNKLQFYVTRSKGHPLVYKVKPRIATITTTLQYSLEGSFLSGLETGKTGMLRQCLRTYALIDKTHDAEDLFREHVVRPFMEEVINEDFLAQNSNELSAMFKEVLTFVPEKCSVLSNITSGTSGGDIVRGYDFVVNAVFPEIISCLEIRTSNIFAPGNPDIFHKKYTACMQFLDELESQCGSQASVKRLRQHPSYQALMNKWSLPIYFQIRFQDIATRFETALCYGFSNSSGSNGFHLNSTAMMWECLKECWDQEIYLPALLHRFVKLNIQLLSRFKTWLDEVYQEELARKTESDVKQRSSTPDRLRSSPSFDSSARSTSPVPKPTSSSATDSLPQQQPLTTGQTVALMADIDFLYRKIDELFDSNIKPRLAEIGVEITESVKESLMACVTAICDCCPRFWAMVTEDVVKQCSGYLTQVNDIPRLYRRTNKEVPTKPSAYLTGVMKPLSRFCDEHASSLSDQQKREFLSQVFTALAQQFCEVTSEVLVSTKKMEESLRRLKKARGTDKDKEKAGGVTDSDKIRTQIIIDIENFNSQVSKAVVDLLFWVAY</sequence>
<proteinExistence type="predicted"/>
<feature type="compositionally biased region" description="Basic and acidic residues" evidence="1">
    <location>
        <begin position="330"/>
        <end position="346"/>
    </location>
</feature>
<evidence type="ECO:0000259" key="2">
    <source>
        <dbReference type="Pfam" id="PF12022"/>
    </source>
</evidence>
<dbReference type="Proteomes" id="UP000762676">
    <property type="component" value="Unassembled WGS sequence"/>
</dbReference>
<dbReference type="InterPro" id="IPR009316">
    <property type="entry name" value="COG2"/>
</dbReference>
<dbReference type="AlphaFoldDB" id="A0AAV4F208"/>
<dbReference type="GO" id="GO:0007030">
    <property type="term" value="P:Golgi organization"/>
    <property type="evidence" value="ECO:0007669"/>
    <property type="project" value="InterPro"/>
</dbReference>
<dbReference type="Pfam" id="PF12022">
    <property type="entry name" value="COG2_C"/>
    <property type="match status" value="1"/>
</dbReference>
<dbReference type="InterPro" id="IPR024603">
    <property type="entry name" value="COG_complex_COG2_C"/>
</dbReference>
<dbReference type="GO" id="GO:0015031">
    <property type="term" value="P:protein transport"/>
    <property type="evidence" value="ECO:0007669"/>
    <property type="project" value="InterPro"/>
</dbReference>
<feature type="domain" description="COG complex component COG2 C-terminal" evidence="2">
    <location>
        <begin position="239"/>
        <end position="569"/>
    </location>
</feature>
<organism evidence="3 4">
    <name type="scientific">Elysia marginata</name>
    <dbReference type="NCBI Taxonomy" id="1093978"/>
    <lineage>
        <taxon>Eukaryota</taxon>
        <taxon>Metazoa</taxon>
        <taxon>Spiralia</taxon>
        <taxon>Lophotrochozoa</taxon>
        <taxon>Mollusca</taxon>
        <taxon>Gastropoda</taxon>
        <taxon>Heterobranchia</taxon>
        <taxon>Euthyneura</taxon>
        <taxon>Panpulmonata</taxon>
        <taxon>Sacoglossa</taxon>
        <taxon>Placobranchoidea</taxon>
        <taxon>Plakobranchidae</taxon>
        <taxon>Elysia</taxon>
    </lineage>
</organism>
<feature type="compositionally biased region" description="Low complexity" evidence="1">
    <location>
        <begin position="347"/>
        <end position="377"/>
    </location>
</feature>
<evidence type="ECO:0000313" key="4">
    <source>
        <dbReference type="Proteomes" id="UP000762676"/>
    </source>
</evidence>
<evidence type="ECO:0000256" key="1">
    <source>
        <dbReference type="SAM" id="MobiDB-lite"/>
    </source>
</evidence>
<dbReference type="GO" id="GO:0016020">
    <property type="term" value="C:membrane"/>
    <property type="evidence" value="ECO:0007669"/>
    <property type="project" value="InterPro"/>
</dbReference>
<accession>A0AAV4F208</accession>
<gene>
    <name evidence="3" type="ORF">ElyMa_005559600</name>
</gene>
<name>A0AAV4F208_9GAST</name>
<dbReference type="PANTHER" id="PTHR12961:SF0">
    <property type="entry name" value="CONSERVED OLIGOMERIC GOLGI COMPLEX SUBUNIT 2"/>
    <property type="match status" value="1"/>
</dbReference>
<dbReference type="GO" id="GO:0006891">
    <property type="term" value="P:intra-Golgi vesicle-mediated transport"/>
    <property type="evidence" value="ECO:0007669"/>
    <property type="project" value="TreeGrafter"/>
</dbReference>
<dbReference type="GO" id="GO:0017119">
    <property type="term" value="C:Golgi transport complex"/>
    <property type="evidence" value="ECO:0007669"/>
    <property type="project" value="TreeGrafter"/>
</dbReference>
<comment type="caution">
    <text evidence="3">The sequence shown here is derived from an EMBL/GenBank/DDBJ whole genome shotgun (WGS) entry which is preliminary data.</text>
</comment>
<dbReference type="PANTHER" id="PTHR12961">
    <property type="entry name" value="CONSERVED OLIGOMERIC GOLGI COMPLEX COMPONENT 2"/>
    <property type="match status" value="1"/>
</dbReference>
<feature type="region of interest" description="Disordered" evidence="1">
    <location>
        <begin position="330"/>
        <end position="377"/>
    </location>
</feature>
<keyword evidence="4" id="KW-1185">Reference proteome</keyword>
<protein>
    <submittedName>
        <fullName evidence="3">Conserved oligomeric Golgi complex subunit 2</fullName>
    </submittedName>
</protein>
<reference evidence="3 4" key="1">
    <citation type="journal article" date="2021" name="Elife">
        <title>Chloroplast acquisition without the gene transfer in kleptoplastic sea slugs, Plakobranchus ocellatus.</title>
        <authorList>
            <person name="Maeda T."/>
            <person name="Takahashi S."/>
            <person name="Yoshida T."/>
            <person name="Shimamura S."/>
            <person name="Takaki Y."/>
            <person name="Nagai Y."/>
            <person name="Toyoda A."/>
            <person name="Suzuki Y."/>
            <person name="Arimoto A."/>
            <person name="Ishii H."/>
            <person name="Satoh N."/>
            <person name="Nishiyama T."/>
            <person name="Hasebe M."/>
            <person name="Maruyama T."/>
            <person name="Minagawa J."/>
            <person name="Obokata J."/>
            <person name="Shigenobu S."/>
        </authorList>
    </citation>
    <scope>NUCLEOTIDE SEQUENCE [LARGE SCALE GENOMIC DNA]</scope>
</reference>
<evidence type="ECO:0000313" key="3">
    <source>
        <dbReference type="EMBL" id="GFR66455.1"/>
    </source>
</evidence>
<dbReference type="EMBL" id="BMAT01011086">
    <property type="protein sequence ID" value="GFR66455.1"/>
    <property type="molecule type" value="Genomic_DNA"/>
</dbReference>